<proteinExistence type="predicted"/>
<protein>
    <submittedName>
        <fullName evidence="2">Uncharacterized protein</fullName>
    </submittedName>
</protein>
<dbReference type="AlphaFoldDB" id="A0A815QQH9"/>
<organism evidence="2 5">
    <name type="scientific">Didymodactylos carnosus</name>
    <dbReference type="NCBI Taxonomy" id="1234261"/>
    <lineage>
        <taxon>Eukaryota</taxon>
        <taxon>Metazoa</taxon>
        <taxon>Spiralia</taxon>
        <taxon>Gnathifera</taxon>
        <taxon>Rotifera</taxon>
        <taxon>Eurotatoria</taxon>
        <taxon>Bdelloidea</taxon>
        <taxon>Philodinida</taxon>
        <taxon>Philodinidae</taxon>
        <taxon>Didymodactylos</taxon>
    </lineage>
</organism>
<name>A0A815QQH9_9BILA</name>
<dbReference type="PANTHER" id="PTHR46270:SF2">
    <property type="entry name" value="TIR DOMAIN-CONTAINING PROTEIN"/>
    <property type="match status" value="1"/>
</dbReference>
<dbReference type="EMBL" id="CAJNOK010003312">
    <property type="protein sequence ID" value="CAF0896234.1"/>
    <property type="molecule type" value="Genomic_DNA"/>
</dbReference>
<dbReference type="EMBL" id="CAJOBC010085805">
    <property type="protein sequence ID" value="CAF4335860.1"/>
    <property type="molecule type" value="Genomic_DNA"/>
</dbReference>
<evidence type="ECO:0000313" key="3">
    <source>
        <dbReference type="EMBL" id="CAF3677639.1"/>
    </source>
</evidence>
<dbReference type="EMBL" id="CAJNOQ010020342">
    <property type="protein sequence ID" value="CAF1467051.1"/>
    <property type="molecule type" value="Genomic_DNA"/>
</dbReference>
<dbReference type="PANTHER" id="PTHR46270">
    <property type="entry name" value="ARMADILLO-TYPE FOLD-RELATED"/>
    <property type="match status" value="1"/>
</dbReference>
<dbReference type="OrthoDB" id="9978456at2759"/>
<dbReference type="Proteomes" id="UP000681722">
    <property type="component" value="Unassembled WGS sequence"/>
</dbReference>
<evidence type="ECO:0000313" key="5">
    <source>
        <dbReference type="Proteomes" id="UP000663829"/>
    </source>
</evidence>
<sequence length="88" mass="10241">MSKTYMDSGNCEQEAKYAKQCRRTLIPLIVMKEFRPTGWLGFLTADLKYIDFTRHPFYLAMPMLLEEIEAYRQKKTTAVAASDQLNIV</sequence>
<accession>A0A815QQH9</accession>
<reference evidence="2" key="1">
    <citation type="submission" date="2021-02" db="EMBL/GenBank/DDBJ databases">
        <authorList>
            <person name="Nowell W R."/>
        </authorList>
    </citation>
    <scope>NUCLEOTIDE SEQUENCE</scope>
</reference>
<dbReference type="Proteomes" id="UP000663829">
    <property type="component" value="Unassembled WGS sequence"/>
</dbReference>
<comment type="caution">
    <text evidence="2">The sequence shown here is derived from an EMBL/GenBank/DDBJ whole genome shotgun (WGS) entry which is preliminary data.</text>
</comment>
<dbReference type="Proteomes" id="UP000677228">
    <property type="component" value="Unassembled WGS sequence"/>
</dbReference>
<evidence type="ECO:0000313" key="1">
    <source>
        <dbReference type="EMBL" id="CAF0896234.1"/>
    </source>
</evidence>
<dbReference type="Proteomes" id="UP000682733">
    <property type="component" value="Unassembled WGS sequence"/>
</dbReference>
<gene>
    <name evidence="2" type="ORF">GPM918_LOCUS35314</name>
    <name evidence="1" type="ORF">OVA965_LOCUS9384</name>
    <name evidence="4" type="ORF">SRO942_LOCUS36030</name>
    <name evidence="3" type="ORF">TMI583_LOCUS9380</name>
</gene>
<evidence type="ECO:0000313" key="4">
    <source>
        <dbReference type="EMBL" id="CAF4335860.1"/>
    </source>
</evidence>
<evidence type="ECO:0000313" key="2">
    <source>
        <dbReference type="EMBL" id="CAF1467051.1"/>
    </source>
</evidence>
<dbReference type="EMBL" id="CAJOBA010003313">
    <property type="protein sequence ID" value="CAF3677639.1"/>
    <property type="molecule type" value="Genomic_DNA"/>
</dbReference>
<keyword evidence="5" id="KW-1185">Reference proteome</keyword>